<dbReference type="GO" id="GO:0008270">
    <property type="term" value="F:zinc ion binding"/>
    <property type="evidence" value="ECO:0007669"/>
    <property type="project" value="UniProtKB-UniRule"/>
</dbReference>
<evidence type="ECO:0000256" key="3">
    <source>
        <dbReference type="ARBA" id="ARBA00022771"/>
    </source>
</evidence>
<feature type="region of interest" description="Disordered" evidence="7">
    <location>
        <begin position="495"/>
        <end position="521"/>
    </location>
</feature>
<comment type="subcellular location">
    <subcellularLocation>
        <location evidence="6">Nucleus</location>
    </subcellularLocation>
</comment>
<dbReference type="Pfam" id="PF04434">
    <property type="entry name" value="SWIM"/>
    <property type="match status" value="1"/>
</dbReference>
<reference evidence="10" key="2">
    <citation type="submission" date="2025-08" db="UniProtKB">
        <authorList>
            <consortium name="RefSeq"/>
        </authorList>
    </citation>
    <scope>IDENTIFICATION</scope>
    <source>
        <tissue evidence="10">Leaf</tissue>
    </source>
</reference>
<dbReference type="KEGG" id="vra:106763621"/>
<accession>A0A1S3UB79</accession>
<sequence length="572" mass="66510">MKDLNNDFFYDIELDEGNRICSVFWADARSRAACEEFGDVISFDTTYLTNKYEMPFAPFVGVNHHGHSILLGCGLLSFEDTSSFVWLFESWMRCMGNKAPDGIITYQCRAMANAIKEVFPNSRHRWCLWHIMKKVPKKFNGCKEYVNIKSDLNALIYDRGCPTEFENGWSDLVSTYGLEDNEWLFSLYEERHKWVPYYLRNDFWAGMSTTQRSEGMNAFFDGFINSSTSLQQFVVQYDNALKVKAQKEVQVDFSSLNTTIGYGSQSPIERQFQLEYTHEKFEEVQKEFRSRMNCFIKETVADDFFNIYTIKEEHMWEGKCSNKFYKVHFDPMTKNATCSCLLFEFKGILCRHSLLVFGQEDVYSVPVKYILKQWSKNIHRRHTLIRASYSNINQQPTMQRYQMLCKQFNEIEEVACESEGSSKELIKELELLREKFGCSSSMRNNIISDGGELRYDKPESVTIQESSCARDDVLVRSPVQVKRKGRPCTNRLKSTLEKKTSQRKRTSKKRTATPCVEDSENALQDVTKPPDFAPIGSQSFQSYQLSQESQIAVSGFMSLLNAIHKNYDENIR</sequence>
<name>A0A1S3UB79_VIGRR</name>
<dbReference type="GeneID" id="106763621"/>
<dbReference type="PROSITE" id="PS50966">
    <property type="entry name" value="ZF_SWIM"/>
    <property type="match status" value="1"/>
</dbReference>
<keyword evidence="3 5" id="KW-0863">Zinc-finger</keyword>
<evidence type="ECO:0000256" key="1">
    <source>
        <dbReference type="ARBA" id="ARBA00005889"/>
    </source>
</evidence>
<dbReference type="AlphaFoldDB" id="A0A1S3UB79"/>
<keyword evidence="2 6" id="KW-0479">Metal-binding</keyword>
<keyword evidence="9" id="KW-1185">Reference proteome</keyword>
<evidence type="ECO:0000256" key="4">
    <source>
        <dbReference type="ARBA" id="ARBA00022833"/>
    </source>
</evidence>
<dbReference type="RefSeq" id="XP_014503275.1">
    <property type="nucleotide sequence ID" value="XM_014647789.1"/>
</dbReference>
<dbReference type="InterPro" id="IPR006564">
    <property type="entry name" value="Znf_PMZ"/>
</dbReference>
<evidence type="ECO:0000256" key="7">
    <source>
        <dbReference type="SAM" id="MobiDB-lite"/>
    </source>
</evidence>
<proteinExistence type="inferred from homology"/>
<dbReference type="InterPro" id="IPR007527">
    <property type="entry name" value="Znf_SWIM"/>
</dbReference>
<organism evidence="9 10">
    <name type="scientific">Vigna radiata var. radiata</name>
    <name type="common">Mung bean</name>
    <name type="synonym">Phaseolus aureus</name>
    <dbReference type="NCBI Taxonomy" id="3916"/>
    <lineage>
        <taxon>Eukaryota</taxon>
        <taxon>Viridiplantae</taxon>
        <taxon>Streptophyta</taxon>
        <taxon>Embryophyta</taxon>
        <taxon>Tracheophyta</taxon>
        <taxon>Spermatophyta</taxon>
        <taxon>Magnoliopsida</taxon>
        <taxon>eudicotyledons</taxon>
        <taxon>Gunneridae</taxon>
        <taxon>Pentapetalae</taxon>
        <taxon>rosids</taxon>
        <taxon>fabids</taxon>
        <taxon>Fabales</taxon>
        <taxon>Fabaceae</taxon>
        <taxon>Papilionoideae</taxon>
        <taxon>50 kb inversion clade</taxon>
        <taxon>NPAAA clade</taxon>
        <taxon>indigoferoid/millettioid clade</taxon>
        <taxon>Phaseoleae</taxon>
        <taxon>Vigna</taxon>
    </lineage>
</organism>
<protein>
    <recommendedName>
        <fullName evidence="6">Protein FAR1-RELATED SEQUENCE</fullName>
    </recommendedName>
</protein>
<evidence type="ECO:0000259" key="8">
    <source>
        <dbReference type="PROSITE" id="PS50966"/>
    </source>
</evidence>
<comment type="similarity">
    <text evidence="1 6">Belongs to the FHY3/FAR1 family.</text>
</comment>
<keyword evidence="4 6" id="KW-0862">Zinc</keyword>
<feature type="compositionally biased region" description="Basic residues" evidence="7">
    <location>
        <begin position="501"/>
        <end position="511"/>
    </location>
</feature>
<comment type="function">
    <text evidence="6">Putative transcription activator involved in regulating light control of development.</text>
</comment>
<dbReference type="Proteomes" id="UP000087766">
    <property type="component" value="Chromosome 6"/>
</dbReference>
<evidence type="ECO:0000256" key="2">
    <source>
        <dbReference type="ARBA" id="ARBA00022723"/>
    </source>
</evidence>
<evidence type="ECO:0000256" key="5">
    <source>
        <dbReference type="PROSITE-ProRule" id="PRU00325"/>
    </source>
</evidence>
<dbReference type="STRING" id="3916.A0A1S3UB79"/>
<evidence type="ECO:0000256" key="6">
    <source>
        <dbReference type="RuleBase" id="RU367018"/>
    </source>
</evidence>
<evidence type="ECO:0000313" key="9">
    <source>
        <dbReference type="Proteomes" id="UP000087766"/>
    </source>
</evidence>
<dbReference type="Pfam" id="PF10551">
    <property type="entry name" value="MULE"/>
    <property type="match status" value="1"/>
</dbReference>
<keyword evidence="6" id="KW-0539">Nucleus</keyword>
<feature type="domain" description="SWIM-type" evidence="8">
    <location>
        <begin position="325"/>
        <end position="361"/>
    </location>
</feature>
<dbReference type="InterPro" id="IPR031052">
    <property type="entry name" value="FHY3/FAR1"/>
</dbReference>
<reference evidence="9" key="1">
    <citation type="journal article" date="2014" name="Nat. Commun.">
        <title>Genome sequence of mungbean and insights into evolution within Vigna species.</title>
        <authorList>
            <person name="Kang Y.J."/>
            <person name="Kim S.K."/>
            <person name="Kim M.Y."/>
            <person name="Lestari P."/>
            <person name="Kim K.H."/>
            <person name="Ha B.K."/>
            <person name="Jun T.H."/>
            <person name="Hwang W.J."/>
            <person name="Lee T."/>
            <person name="Lee J."/>
            <person name="Shim S."/>
            <person name="Yoon M.Y."/>
            <person name="Jang Y.E."/>
            <person name="Han K.S."/>
            <person name="Taeprayoon P."/>
            <person name="Yoon N."/>
            <person name="Somta P."/>
            <person name="Tanya P."/>
            <person name="Kim K.S."/>
            <person name="Gwag J.G."/>
            <person name="Moon J.K."/>
            <person name="Lee Y.H."/>
            <person name="Park B.S."/>
            <person name="Bombarely A."/>
            <person name="Doyle J.J."/>
            <person name="Jackson S.A."/>
            <person name="Schafleitner R."/>
            <person name="Srinives P."/>
            <person name="Varshney R.K."/>
            <person name="Lee S.H."/>
        </authorList>
    </citation>
    <scope>NUCLEOTIDE SEQUENCE [LARGE SCALE GENOMIC DNA]</scope>
    <source>
        <strain evidence="9">cv. VC1973A</strain>
    </source>
</reference>
<dbReference type="GO" id="GO:0006355">
    <property type="term" value="P:regulation of DNA-templated transcription"/>
    <property type="evidence" value="ECO:0007669"/>
    <property type="project" value="UniProtKB-UniRule"/>
</dbReference>
<dbReference type="InterPro" id="IPR018289">
    <property type="entry name" value="MULE_transposase_dom"/>
</dbReference>
<dbReference type="GO" id="GO:0005634">
    <property type="term" value="C:nucleus"/>
    <property type="evidence" value="ECO:0007669"/>
    <property type="project" value="UniProtKB-SubCell"/>
</dbReference>
<evidence type="ECO:0000313" key="10">
    <source>
        <dbReference type="RefSeq" id="XP_014503275.1"/>
    </source>
</evidence>
<dbReference type="PANTHER" id="PTHR31669">
    <property type="entry name" value="PROTEIN FAR1-RELATED SEQUENCE 10-RELATED"/>
    <property type="match status" value="1"/>
</dbReference>
<dbReference type="SMART" id="SM00575">
    <property type="entry name" value="ZnF_PMZ"/>
    <property type="match status" value="1"/>
</dbReference>
<gene>
    <name evidence="10" type="primary">LOC106763621</name>
</gene>
<dbReference type="PANTHER" id="PTHR31669:SF283">
    <property type="entry name" value="PROTEIN FAR1-RELATED SEQUENCE"/>
    <property type="match status" value="1"/>
</dbReference>
<dbReference type="OrthoDB" id="2402896at2759"/>